<protein>
    <recommendedName>
        <fullName evidence="1">Heterokaryon incompatibility domain-containing protein</fullName>
    </recommendedName>
</protein>
<dbReference type="PANTHER" id="PTHR24148">
    <property type="entry name" value="ANKYRIN REPEAT DOMAIN-CONTAINING PROTEIN 39 HOMOLOG-RELATED"/>
    <property type="match status" value="1"/>
</dbReference>
<accession>A0A428QRY1</accession>
<evidence type="ECO:0000313" key="3">
    <source>
        <dbReference type="Proteomes" id="UP000288168"/>
    </source>
</evidence>
<gene>
    <name evidence="2" type="ORF">CEP54_002941</name>
</gene>
<organism evidence="2 3">
    <name type="scientific">Fusarium duplospermum</name>
    <dbReference type="NCBI Taxonomy" id="1325734"/>
    <lineage>
        <taxon>Eukaryota</taxon>
        <taxon>Fungi</taxon>
        <taxon>Dikarya</taxon>
        <taxon>Ascomycota</taxon>
        <taxon>Pezizomycotina</taxon>
        <taxon>Sordariomycetes</taxon>
        <taxon>Hypocreomycetidae</taxon>
        <taxon>Hypocreales</taxon>
        <taxon>Nectriaceae</taxon>
        <taxon>Fusarium</taxon>
        <taxon>Fusarium solani species complex</taxon>
    </lineage>
</organism>
<reference evidence="2 3" key="1">
    <citation type="submission" date="2017-06" db="EMBL/GenBank/DDBJ databases">
        <title>Comparative genomic analysis of Ambrosia Fusariam Clade fungi.</title>
        <authorList>
            <person name="Stajich J.E."/>
            <person name="Carrillo J."/>
            <person name="Kijimoto T."/>
            <person name="Eskalen A."/>
            <person name="O'Donnell K."/>
            <person name="Kasson M."/>
        </authorList>
    </citation>
    <scope>NUCLEOTIDE SEQUENCE [LARGE SCALE GENOMIC DNA]</scope>
    <source>
        <strain evidence="2 3">NRRL62584</strain>
    </source>
</reference>
<comment type="caution">
    <text evidence="2">The sequence shown here is derived from an EMBL/GenBank/DDBJ whole genome shotgun (WGS) entry which is preliminary data.</text>
</comment>
<feature type="domain" description="Heterokaryon incompatibility" evidence="1">
    <location>
        <begin position="45"/>
        <end position="146"/>
    </location>
</feature>
<name>A0A428QRY1_9HYPO</name>
<dbReference type="InterPro" id="IPR052895">
    <property type="entry name" value="HetReg/Transcr_Mod"/>
</dbReference>
<dbReference type="OrthoDB" id="5386682at2759"/>
<dbReference type="Proteomes" id="UP000288168">
    <property type="component" value="Unassembled WGS sequence"/>
</dbReference>
<evidence type="ECO:0000313" key="2">
    <source>
        <dbReference type="EMBL" id="RSL68054.1"/>
    </source>
</evidence>
<sequence>MSIYTNHPLLPGQAHICLLQMRSGSSNDEIHYTISTFDINTAPNYHALSYEWGPKSPLQTIHVMGQPTKIRSNLFHFLSRLKARASYDYLWCDSICIDQTNDHERSHQVQLMNRIYRKAQSVLVWLGEARDNSDFTLRTIRLRSTCTDSARAAYLGDRPTAWQRPG</sequence>
<keyword evidence="3" id="KW-1185">Reference proteome</keyword>
<dbReference type="InterPro" id="IPR010730">
    <property type="entry name" value="HET"/>
</dbReference>
<dbReference type="PANTHER" id="PTHR24148:SF64">
    <property type="entry name" value="HETEROKARYON INCOMPATIBILITY DOMAIN-CONTAINING PROTEIN"/>
    <property type="match status" value="1"/>
</dbReference>
<dbReference type="AlphaFoldDB" id="A0A428QRY1"/>
<dbReference type="STRING" id="1325734.A0A428QRY1"/>
<evidence type="ECO:0000259" key="1">
    <source>
        <dbReference type="Pfam" id="PF06985"/>
    </source>
</evidence>
<proteinExistence type="predicted"/>
<dbReference type="Pfam" id="PF06985">
    <property type="entry name" value="HET"/>
    <property type="match status" value="1"/>
</dbReference>
<dbReference type="EMBL" id="NKCI01000018">
    <property type="protein sequence ID" value="RSL68054.1"/>
    <property type="molecule type" value="Genomic_DNA"/>
</dbReference>